<keyword evidence="4" id="KW-0472">Membrane</keyword>
<accession>A0A0L8V9I9</accession>
<dbReference type="Proteomes" id="UP000036958">
    <property type="component" value="Unassembled WGS sequence"/>
</dbReference>
<feature type="domain" description="Translocation and assembly module TamB C-terminal" evidence="5">
    <location>
        <begin position="997"/>
        <end position="1431"/>
    </location>
</feature>
<dbReference type="GO" id="GO:0009306">
    <property type="term" value="P:protein secretion"/>
    <property type="evidence" value="ECO:0007669"/>
    <property type="project" value="InterPro"/>
</dbReference>
<keyword evidence="2" id="KW-0812">Transmembrane</keyword>
<gene>
    <name evidence="6" type="ORF">NC99_19780</name>
</gene>
<comment type="subcellular location">
    <subcellularLocation>
        <location evidence="1">Membrane</location>
        <topology evidence="1">Single-pass membrane protein</topology>
    </subcellularLocation>
</comment>
<keyword evidence="3" id="KW-1133">Transmembrane helix</keyword>
<dbReference type="STRING" id="1409788.NC99_19780"/>
<dbReference type="InterPro" id="IPR007452">
    <property type="entry name" value="TamB_C"/>
</dbReference>
<evidence type="ECO:0000256" key="2">
    <source>
        <dbReference type="ARBA" id="ARBA00022692"/>
    </source>
</evidence>
<keyword evidence="7" id="KW-1185">Reference proteome</keyword>
<evidence type="ECO:0000313" key="7">
    <source>
        <dbReference type="Proteomes" id="UP000036958"/>
    </source>
</evidence>
<evidence type="ECO:0000256" key="3">
    <source>
        <dbReference type="ARBA" id="ARBA00022989"/>
    </source>
</evidence>
<evidence type="ECO:0000256" key="1">
    <source>
        <dbReference type="ARBA" id="ARBA00004167"/>
    </source>
</evidence>
<dbReference type="PANTHER" id="PTHR36985">
    <property type="entry name" value="TRANSLOCATION AND ASSEMBLY MODULE SUBUNIT TAMB"/>
    <property type="match status" value="1"/>
</dbReference>
<dbReference type="EMBL" id="LGIA01000148">
    <property type="protein sequence ID" value="KOH45116.1"/>
    <property type="molecule type" value="Genomic_DNA"/>
</dbReference>
<sequence length="1451" mass="164600">MWGFGILVILMLGAYVAFQSSVVQTFLVRQIANNLSERLNTRISLKSVDIRFFNQLILNEFLIEDQQQDTLFYVGRMAASIDDLSVKRKMINLSSLDMEQTKLFVSLTEENLPNYKFIFDALRSNKQQGSWDFICQNFLFSDTRLGYSYYKTEEPRTIDLYDVHLDVSDFVLHHDSLSFSINNMSLDDRRAFRLSSLSTKLVSSNHMVKLQNLRVATPHSAIVNADVTIDQSEMHEGKDFSSLKLDIDLKETVLDFVDLGQLVPSVRGMDLKMDLSGRVYGSIADLKAKDLQMSIGENTRLVCDFYTNGLPDLDQTYISLDLKSSTADFKDLSQIKLPHSSQSDYLQFSPLLHDAGVVHYEGNFTGFLSDFVAYGTVRSNFGEIRTDLSFVPLQGNRLKVNGSLKTVNFELGEFTQYDKFEQITFNGKVNGSFHKVRRAFNVAVEGVADSLIFNDYKFKNLTLDGTVQDRKFEGNLTVHDPNLEAGFVGKLDFNAAVPEFDFELNLDHANLVALNLDHSYDKSLLSMMLNANFTGNSIDNLDGNIQVAEGQYVNEYDTLDLNSLSVSTYYDDVAHLRVRSDFADAHIAGNYSFLTLGGSFKNLIHRYLPSSGIELNEGMTMNQFNFEVMVKDMEPITRTLIPELYVGPAEINGRFDDEELTLDLVANIPRMEYRGLVFNGYSLSVHTNDKIELKNRLEELQLNESQSIFNLAILADAADDRLNSKLVWNNFHTQTYSGELETQVDFLKTGYDRTHVEMEILPSRIYLADTLWTVHPSQITIDSTRIAVDNFQISNKNQQFTLDGVVSKDNSDRLNLTVNDLNLGHLNSLARKNIEVKGILNGSASVFDVYERALFLSDLRIGDLSFRDHEIGDLSIVSKWDRQSEEIQSELQIDSRNHQAFYAYGTYTPANDSIDFFASLNDLSLTILQPVLQNSFQNIRGRGTGDVWIHGNSEKILLDGDVLGLDAGLAMKALQVDYYFSDTISFRSDSIVFDQIQITDYQGNKGVFDGSIRHHNFQDMRYDLSLRTSRLMAMNTTARDNERFYGKAFARGVLQINGRGKDVNLTSTATSLNGTAINISLDYEAEAQEYDFIHFVNSDTQDAESQDRRARPDKSNVKMNFDFDVTPDALVQLIYNSQIGDMIRSRGTGDLQVRIDPDFNITMFGEYRVEQGDYLFTLQNVINKKFEIASGGTIRWNGDPYDATIDLEAIYRLKASLTELFPNSVEDIDYSQRIPVTCEIFLTENLNNPSIAFDINFPTAEDRIKDQVQQFVSTEEEMNRQILSLLVLGRFYTPEYLRGSYQASNSNVVGSTASELFSNQLSNWLSQISNDFDIGVNYRPGNQMSDDEIELALSTQIFNDRVTLNGNIGNNSATNTARSNNNNIVGDFDLNVKLTNNGKLQLKAYNRSNNNLIYETSPYTQGIGISYRENYDNFNELWNKMKRLFGIRDEE</sequence>
<dbReference type="PANTHER" id="PTHR36985:SF1">
    <property type="entry name" value="TRANSLOCATION AND ASSEMBLY MODULE SUBUNIT TAMB"/>
    <property type="match status" value="1"/>
</dbReference>
<dbReference type="RefSeq" id="WP_204374955.1">
    <property type="nucleotide sequence ID" value="NZ_LGIA01000148.1"/>
</dbReference>
<comment type="caution">
    <text evidence="6">The sequence shown here is derived from an EMBL/GenBank/DDBJ whole genome shotgun (WGS) entry which is preliminary data.</text>
</comment>
<dbReference type="Pfam" id="PF04357">
    <property type="entry name" value="TamB"/>
    <property type="match status" value="1"/>
</dbReference>
<evidence type="ECO:0000256" key="4">
    <source>
        <dbReference type="ARBA" id="ARBA00023136"/>
    </source>
</evidence>
<evidence type="ECO:0000259" key="5">
    <source>
        <dbReference type="Pfam" id="PF04357"/>
    </source>
</evidence>
<proteinExistence type="predicted"/>
<reference evidence="7" key="1">
    <citation type="submission" date="2015-07" db="EMBL/GenBank/DDBJ databases">
        <title>Genome sequencing of Sunxiuqinia dokdonensis strain SK.</title>
        <authorList>
            <person name="Ahn S."/>
            <person name="Kim B.-C."/>
        </authorList>
    </citation>
    <scope>NUCLEOTIDE SEQUENCE [LARGE SCALE GENOMIC DNA]</scope>
    <source>
        <strain evidence="7">SK</strain>
    </source>
</reference>
<dbReference type="GO" id="GO:0005886">
    <property type="term" value="C:plasma membrane"/>
    <property type="evidence" value="ECO:0007669"/>
    <property type="project" value="InterPro"/>
</dbReference>
<protein>
    <recommendedName>
        <fullName evidence="5">Translocation and assembly module TamB C-terminal domain-containing protein</fullName>
    </recommendedName>
</protein>
<evidence type="ECO:0000313" key="6">
    <source>
        <dbReference type="EMBL" id="KOH45116.1"/>
    </source>
</evidence>
<name>A0A0L8V9I9_9BACT</name>
<organism evidence="6 7">
    <name type="scientific">Sunxiuqinia dokdonensis</name>
    <dbReference type="NCBI Taxonomy" id="1409788"/>
    <lineage>
        <taxon>Bacteria</taxon>
        <taxon>Pseudomonadati</taxon>
        <taxon>Bacteroidota</taxon>
        <taxon>Bacteroidia</taxon>
        <taxon>Marinilabiliales</taxon>
        <taxon>Prolixibacteraceae</taxon>
        <taxon>Sunxiuqinia</taxon>
    </lineage>
</organism>